<dbReference type="AlphaFoldDB" id="A0A392VDU0"/>
<name>A0A392VDU0_9FABA</name>
<dbReference type="Proteomes" id="UP000265520">
    <property type="component" value="Unassembled WGS sequence"/>
</dbReference>
<dbReference type="EMBL" id="LXQA011104062">
    <property type="protein sequence ID" value="MCI84985.1"/>
    <property type="molecule type" value="Genomic_DNA"/>
</dbReference>
<organism evidence="1 2">
    <name type="scientific">Trifolium medium</name>
    <dbReference type="NCBI Taxonomy" id="97028"/>
    <lineage>
        <taxon>Eukaryota</taxon>
        <taxon>Viridiplantae</taxon>
        <taxon>Streptophyta</taxon>
        <taxon>Embryophyta</taxon>
        <taxon>Tracheophyta</taxon>
        <taxon>Spermatophyta</taxon>
        <taxon>Magnoliopsida</taxon>
        <taxon>eudicotyledons</taxon>
        <taxon>Gunneridae</taxon>
        <taxon>Pentapetalae</taxon>
        <taxon>rosids</taxon>
        <taxon>fabids</taxon>
        <taxon>Fabales</taxon>
        <taxon>Fabaceae</taxon>
        <taxon>Papilionoideae</taxon>
        <taxon>50 kb inversion clade</taxon>
        <taxon>NPAAA clade</taxon>
        <taxon>Hologalegina</taxon>
        <taxon>IRL clade</taxon>
        <taxon>Trifolieae</taxon>
        <taxon>Trifolium</taxon>
    </lineage>
</organism>
<evidence type="ECO:0000313" key="1">
    <source>
        <dbReference type="EMBL" id="MCI84985.1"/>
    </source>
</evidence>
<protein>
    <submittedName>
        <fullName evidence="1">Uncharacterized protein</fullName>
    </submittedName>
</protein>
<evidence type="ECO:0000313" key="2">
    <source>
        <dbReference type="Proteomes" id="UP000265520"/>
    </source>
</evidence>
<comment type="caution">
    <text evidence="1">The sequence shown here is derived from an EMBL/GenBank/DDBJ whole genome shotgun (WGS) entry which is preliminary data.</text>
</comment>
<accession>A0A392VDU0</accession>
<sequence>MAYLAHYTYVLHGIRPLME</sequence>
<keyword evidence="2" id="KW-1185">Reference proteome</keyword>
<proteinExistence type="predicted"/>
<reference evidence="1 2" key="1">
    <citation type="journal article" date="2018" name="Front. Plant Sci.">
        <title>Red Clover (Trifolium pratense) and Zigzag Clover (T. medium) - A Picture of Genomic Similarities and Differences.</title>
        <authorList>
            <person name="Dluhosova J."/>
            <person name="Istvanek J."/>
            <person name="Nedelnik J."/>
            <person name="Repkova J."/>
        </authorList>
    </citation>
    <scope>NUCLEOTIDE SEQUENCE [LARGE SCALE GENOMIC DNA]</scope>
    <source>
        <strain evidence="2">cv. 10/8</strain>
        <tissue evidence="1">Leaf</tissue>
    </source>
</reference>
<feature type="non-terminal residue" evidence="1">
    <location>
        <position position="19"/>
    </location>
</feature>